<organism evidence="2 3">
    <name type="scientific">Sphaerobolus stellatus (strain SS14)</name>
    <dbReference type="NCBI Taxonomy" id="990650"/>
    <lineage>
        <taxon>Eukaryota</taxon>
        <taxon>Fungi</taxon>
        <taxon>Dikarya</taxon>
        <taxon>Basidiomycota</taxon>
        <taxon>Agaricomycotina</taxon>
        <taxon>Agaricomycetes</taxon>
        <taxon>Phallomycetidae</taxon>
        <taxon>Geastrales</taxon>
        <taxon>Sphaerobolaceae</taxon>
        <taxon>Sphaerobolus</taxon>
    </lineage>
</organism>
<dbReference type="EMBL" id="KN837112">
    <property type="protein sequence ID" value="KIJ45327.1"/>
    <property type="molecule type" value="Genomic_DNA"/>
</dbReference>
<reference evidence="2 3" key="1">
    <citation type="submission" date="2014-06" db="EMBL/GenBank/DDBJ databases">
        <title>Evolutionary Origins and Diversification of the Mycorrhizal Mutualists.</title>
        <authorList>
            <consortium name="DOE Joint Genome Institute"/>
            <consortium name="Mycorrhizal Genomics Consortium"/>
            <person name="Kohler A."/>
            <person name="Kuo A."/>
            <person name="Nagy L.G."/>
            <person name="Floudas D."/>
            <person name="Copeland A."/>
            <person name="Barry K.W."/>
            <person name="Cichocki N."/>
            <person name="Veneault-Fourrey C."/>
            <person name="LaButti K."/>
            <person name="Lindquist E.A."/>
            <person name="Lipzen A."/>
            <person name="Lundell T."/>
            <person name="Morin E."/>
            <person name="Murat C."/>
            <person name="Riley R."/>
            <person name="Ohm R."/>
            <person name="Sun H."/>
            <person name="Tunlid A."/>
            <person name="Henrissat B."/>
            <person name="Grigoriev I.V."/>
            <person name="Hibbett D.S."/>
            <person name="Martin F."/>
        </authorList>
    </citation>
    <scope>NUCLEOTIDE SEQUENCE [LARGE SCALE GENOMIC DNA]</scope>
    <source>
        <strain evidence="2 3">SS14</strain>
    </source>
</reference>
<name>A0A0C9VS76_SPHS4</name>
<gene>
    <name evidence="2" type="ORF">M422DRAFT_251089</name>
</gene>
<dbReference type="Proteomes" id="UP000054279">
    <property type="component" value="Unassembled WGS sequence"/>
</dbReference>
<sequence length="608" mass="68434">MGIHHDPLIQADVNRPLHPLFFELQKEEWNVSNATRKELLHDIMDADTAADMATGQIHPTTDHSSKPFHQCLHDPKGAALPRGKLRRATGHPHSALIQQFAVPHTHEMGCRGAQYGFRAKYTSPCAPEPLITCLPWSQLCAGQQISSYKAFTVLPVSKVTPPSYPGPPLGSLPPPHFRSLSNTTSTTVPTSLEGAVKLLQLPATVDAALRTTMTAYHRDQRYDVLSKNFNELEVALLEHAMVLKKQRNALRELNEHQPIDRRQPPTLTPEARKANAAKLAEREEELRTDIKQLLDEFNERIGHLSKKHSKKPDYFRTCLYLTSKAEKQTRKVNSFNAFTHLTLGKENADLPVGSKLSLIEGVKSGLKKYEELTKTEKDELVKALEAHREGKEKGFRVTAKSRAQIIRNATQQVNQMLLNMKEATGVSAIVFTARNNTSVEYKPHFYGTDQASKDFVRLCLKKDIMDLSCQYEGYLISNLEGAASNRQTRLTRVRANCTRLIIEGFDDRFELEGWPLQQFRSPASISSMEQLEQLEEALENEDCVWIQLSNEELTERKKELDVLKEARSKKRKAAEGKGPASKKRRISADTIVDSDSDDGEDAQSSDDN</sequence>
<proteinExistence type="predicted"/>
<dbReference type="HOGENOM" id="CLU_449163_0_0_1"/>
<dbReference type="AlphaFoldDB" id="A0A0C9VS76"/>
<feature type="compositionally biased region" description="Acidic residues" evidence="1">
    <location>
        <begin position="592"/>
        <end position="608"/>
    </location>
</feature>
<evidence type="ECO:0000256" key="1">
    <source>
        <dbReference type="SAM" id="MobiDB-lite"/>
    </source>
</evidence>
<feature type="region of interest" description="Disordered" evidence="1">
    <location>
        <begin position="564"/>
        <end position="608"/>
    </location>
</feature>
<evidence type="ECO:0000313" key="2">
    <source>
        <dbReference type="EMBL" id="KIJ45327.1"/>
    </source>
</evidence>
<keyword evidence="3" id="KW-1185">Reference proteome</keyword>
<evidence type="ECO:0000313" key="3">
    <source>
        <dbReference type="Proteomes" id="UP000054279"/>
    </source>
</evidence>
<accession>A0A0C9VS76</accession>
<dbReference type="OrthoDB" id="2657487at2759"/>
<protein>
    <submittedName>
        <fullName evidence="2">Uncharacterized protein</fullName>
    </submittedName>
</protein>